<reference evidence="3" key="1">
    <citation type="submission" date="2016-11" db="EMBL/GenBank/DDBJ databases">
        <authorList>
            <person name="Varghese N."/>
            <person name="Submissions S."/>
        </authorList>
    </citation>
    <scope>NUCLEOTIDE SEQUENCE [LARGE SCALE GENOMIC DNA]</scope>
    <source>
        <strain evidence="3">DX253</strain>
    </source>
</reference>
<name>A0A1M6R4B9_HALPU</name>
<proteinExistence type="predicted"/>
<organism evidence="2 3">
    <name type="scientific">Haladaptatus paucihalophilus DX253</name>
    <dbReference type="NCBI Taxonomy" id="797209"/>
    <lineage>
        <taxon>Archaea</taxon>
        <taxon>Methanobacteriati</taxon>
        <taxon>Methanobacteriota</taxon>
        <taxon>Stenosarchaea group</taxon>
        <taxon>Halobacteria</taxon>
        <taxon>Halobacteriales</taxon>
        <taxon>Haladaptataceae</taxon>
        <taxon>Haladaptatus</taxon>
    </lineage>
</organism>
<accession>A0A1M6R4B9</accession>
<dbReference type="AlphaFoldDB" id="A0A1M6R4B9"/>
<sequence length="98" mass="11523">MRVRPLRLNGGEHMEMRGRRSARRDERQRQLRQIARLQRQLNEQRRKIDELERIRDTVLRTSSGSATYEGTCAECGIGVIVREHDTLRCSSCGFRCHL</sequence>
<keyword evidence="3" id="KW-1185">Reference proteome</keyword>
<feature type="region of interest" description="Disordered" evidence="1">
    <location>
        <begin position="1"/>
        <end position="29"/>
    </location>
</feature>
<feature type="compositionally biased region" description="Basic and acidic residues" evidence="1">
    <location>
        <begin position="10"/>
        <end position="29"/>
    </location>
</feature>
<gene>
    <name evidence="2" type="ORF">SAMN05444342_1165</name>
</gene>
<dbReference type="Proteomes" id="UP000184203">
    <property type="component" value="Unassembled WGS sequence"/>
</dbReference>
<evidence type="ECO:0000256" key="1">
    <source>
        <dbReference type="SAM" id="MobiDB-lite"/>
    </source>
</evidence>
<protein>
    <submittedName>
        <fullName evidence="2">Uncharacterized protein</fullName>
    </submittedName>
</protein>
<evidence type="ECO:0000313" key="3">
    <source>
        <dbReference type="Proteomes" id="UP000184203"/>
    </source>
</evidence>
<dbReference type="EMBL" id="FRAN01000001">
    <property type="protein sequence ID" value="SHK27188.1"/>
    <property type="molecule type" value="Genomic_DNA"/>
</dbReference>
<evidence type="ECO:0000313" key="2">
    <source>
        <dbReference type="EMBL" id="SHK27188.1"/>
    </source>
</evidence>